<dbReference type="PROSITE" id="PS50206">
    <property type="entry name" value="RHODANESE_3"/>
    <property type="match status" value="1"/>
</dbReference>
<dbReference type="PANTHER" id="PTHR43428:SF1">
    <property type="entry name" value="ARSENATE REDUCTASE"/>
    <property type="match status" value="1"/>
</dbReference>
<dbReference type="EMBL" id="JADKCH010000002">
    <property type="protein sequence ID" value="MBK8571952.1"/>
    <property type="molecule type" value="Genomic_DNA"/>
</dbReference>
<dbReference type="InterPro" id="IPR036873">
    <property type="entry name" value="Rhodanese-like_dom_sf"/>
</dbReference>
<dbReference type="SUPFAM" id="SSF52788">
    <property type="entry name" value="Phosphotyrosine protein phosphatases I"/>
    <property type="match status" value="1"/>
</dbReference>
<protein>
    <recommendedName>
        <fullName evidence="2">Rhodanese domain-containing protein</fullName>
    </recommendedName>
</protein>
<comment type="caution">
    <text evidence="3">The sequence shown here is derived from an EMBL/GenBank/DDBJ whole genome shotgun (WGS) entry which is preliminary data.</text>
</comment>
<dbReference type="Gene3D" id="3.40.250.10">
    <property type="entry name" value="Rhodanese-like domain"/>
    <property type="match status" value="1"/>
</dbReference>
<gene>
    <name evidence="3" type="ORF">IPN91_04745</name>
</gene>
<dbReference type="Gene3D" id="3.40.50.2300">
    <property type="match status" value="1"/>
</dbReference>
<evidence type="ECO:0000313" key="4">
    <source>
        <dbReference type="Proteomes" id="UP000709959"/>
    </source>
</evidence>
<name>A0A936F2J0_9BACT</name>
<dbReference type="Proteomes" id="UP000709959">
    <property type="component" value="Unassembled WGS sequence"/>
</dbReference>
<keyword evidence="1" id="KW-0059">Arsenical resistance</keyword>
<sequence>MGAFDGKGMVIQGLRFLAPKEALNSLQGGALLVDLRTDDLVEMKAFHVPEAIHIPHRELPGLLSELPSDRPLLLADTSGVFTKDAAHLLLDHGFTDVACLNGGMLAWDQEGLPLDTDPEAILHGECACVMISRKKRRPMTRSILFLCVANSARSQMGEGIARQLFPNLRIQSAGSRPSHVNPYAIEVLAEQGIDATTHTSKSVQDIDPATVDLVITLCAEEVCPLFLGKAERLHWPIPDPASDDPSLTPDDLRTRFRAGRDEIRRRLELLKAERF</sequence>
<accession>A0A936F2J0</accession>
<dbReference type="SUPFAM" id="SSF52821">
    <property type="entry name" value="Rhodanese/Cell cycle control phosphatase"/>
    <property type="match status" value="1"/>
</dbReference>
<dbReference type="InterPro" id="IPR023485">
    <property type="entry name" value="Ptyr_pPase"/>
</dbReference>
<dbReference type="GO" id="GO:0046685">
    <property type="term" value="P:response to arsenic-containing substance"/>
    <property type="evidence" value="ECO:0007669"/>
    <property type="project" value="UniProtKB-KW"/>
</dbReference>
<dbReference type="CDD" id="cd16345">
    <property type="entry name" value="LMWP_ArsC"/>
    <property type="match status" value="1"/>
</dbReference>
<dbReference type="SMART" id="SM00226">
    <property type="entry name" value="LMWPc"/>
    <property type="match status" value="1"/>
</dbReference>
<evidence type="ECO:0000259" key="2">
    <source>
        <dbReference type="PROSITE" id="PS50206"/>
    </source>
</evidence>
<dbReference type="AlphaFoldDB" id="A0A936F2J0"/>
<reference evidence="3 4" key="1">
    <citation type="submission" date="2020-10" db="EMBL/GenBank/DDBJ databases">
        <title>Connecting structure to function with the recovery of over 1000 high-quality activated sludge metagenome-assembled genomes encoding full-length rRNA genes using long-read sequencing.</title>
        <authorList>
            <person name="Singleton C.M."/>
            <person name="Petriglieri F."/>
            <person name="Kristensen J.M."/>
            <person name="Kirkegaard R.H."/>
            <person name="Michaelsen T.Y."/>
            <person name="Andersen M.H."/>
            <person name="Karst S.M."/>
            <person name="Dueholm M.S."/>
            <person name="Nielsen P.H."/>
            <person name="Albertsen M."/>
        </authorList>
    </citation>
    <scope>NUCLEOTIDE SEQUENCE [LARGE SCALE GENOMIC DNA]</scope>
    <source>
        <strain evidence="3">OdNE_18-Q3-R46-58_MAXAC.008</strain>
    </source>
</reference>
<evidence type="ECO:0000256" key="1">
    <source>
        <dbReference type="ARBA" id="ARBA00022849"/>
    </source>
</evidence>
<dbReference type="Pfam" id="PF01451">
    <property type="entry name" value="LMWPc"/>
    <property type="match status" value="1"/>
</dbReference>
<proteinExistence type="predicted"/>
<dbReference type="PANTHER" id="PTHR43428">
    <property type="entry name" value="ARSENATE REDUCTASE"/>
    <property type="match status" value="1"/>
</dbReference>
<dbReference type="Pfam" id="PF00581">
    <property type="entry name" value="Rhodanese"/>
    <property type="match status" value="1"/>
</dbReference>
<organism evidence="3 4">
    <name type="scientific">Candidatus Geothrix odensensis</name>
    <dbReference type="NCBI Taxonomy" id="2954440"/>
    <lineage>
        <taxon>Bacteria</taxon>
        <taxon>Pseudomonadati</taxon>
        <taxon>Acidobacteriota</taxon>
        <taxon>Holophagae</taxon>
        <taxon>Holophagales</taxon>
        <taxon>Holophagaceae</taxon>
        <taxon>Geothrix</taxon>
    </lineage>
</organism>
<dbReference type="InterPro" id="IPR036196">
    <property type="entry name" value="Ptyr_pPase_sf"/>
</dbReference>
<dbReference type="InterPro" id="IPR001763">
    <property type="entry name" value="Rhodanese-like_dom"/>
</dbReference>
<evidence type="ECO:0000313" key="3">
    <source>
        <dbReference type="EMBL" id="MBK8571952.1"/>
    </source>
</evidence>
<dbReference type="CDD" id="cd00158">
    <property type="entry name" value="RHOD"/>
    <property type="match status" value="1"/>
</dbReference>
<feature type="domain" description="Rhodanese" evidence="2">
    <location>
        <begin position="26"/>
        <end position="116"/>
    </location>
</feature>
<dbReference type="SMART" id="SM00450">
    <property type="entry name" value="RHOD"/>
    <property type="match status" value="1"/>
</dbReference>